<evidence type="ECO:0000313" key="2">
    <source>
        <dbReference type="WBParaSite" id="Hba_13145"/>
    </source>
</evidence>
<dbReference type="Proteomes" id="UP000095283">
    <property type="component" value="Unplaced"/>
</dbReference>
<dbReference type="AlphaFoldDB" id="A0A1I7X6T7"/>
<organism evidence="1 2">
    <name type="scientific">Heterorhabditis bacteriophora</name>
    <name type="common">Entomopathogenic nematode worm</name>
    <dbReference type="NCBI Taxonomy" id="37862"/>
    <lineage>
        <taxon>Eukaryota</taxon>
        <taxon>Metazoa</taxon>
        <taxon>Ecdysozoa</taxon>
        <taxon>Nematoda</taxon>
        <taxon>Chromadorea</taxon>
        <taxon>Rhabditida</taxon>
        <taxon>Rhabditina</taxon>
        <taxon>Rhabditomorpha</taxon>
        <taxon>Strongyloidea</taxon>
        <taxon>Heterorhabditidae</taxon>
        <taxon>Heterorhabditis</taxon>
    </lineage>
</organism>
<sequence>MGTVVELSIPYLFTVFDYLDDFPLLVDDLFRPQLNAYNAFIRFSFMFVTLYKAVPSFTFSVN</sequence>
<reference evidence="2" key="1">
    <citation type="submission" date="2016-11" db="UniProtKB">
        <authorList>
            <consortium name="WormBaseParasite"/>
        </authorList>
    </citation>
    <scope>IDENTIFICATION</scope>
</reference>
<name>A0A1I7X6T7_HETBA</name>
<keyword evidence="1" id="KW-1185">Reference proteome</keyword>
<evidence type="ECO:0000313" key="1">
    <source>
        <dbReference type="Proteomes" id="UP000095283"/>
    </source>
</evidence>
<accession>A0A1I7X6T7</accession>
<proteinExistence type="predicted"/>
<dbReference type="WBParaSite" id="Hba_13145">
    <property type="protein sequence ID" value="Hba_13145"/>
    <property type="gene ID" value="Hba_13145"/>
</dbReference>
<protein>
    <submittedName>
        <fullName evidence="2">Uncharacterized protein</fullName>
    </submittedName>
</protein>